<dbReference type="InterPro" id="IPR027417">
    <property type="entry name" value="P-loop_NTPase"/>
</dbReference>
<dbReference type="PROSITE" id="PS51194">
    <property type="entry name" value="HELICASE_CTER"/>
    <property type="match status" value="1"/>
</dbReference>
<dbReference type="InterPro" id="IPR045562">
    <property type="entry name" value="RecG_dom3_C"/>
</dbReference>
<evidence type="ECO:0000313" key="19">
    <source>
        <dbReference type="Proteomes" id="UP001461341"/>
    </source>
</evidence>
<sequence length="782" mass="89139">MSVEKSFLQKVLHREKEKLDNLSVIGGFNRFIKNHLSTILPSDLVEEAENYPLFSKSEKIRFLQEIENAISALQKNNATAPQRSRASISQKKPLNLETPVRYLKGVGPALERKLNKLNIKTLEDLIYFFPRTYRDRGHPTTIDTLKEGMLQTVEGKVISVRRRNIRRGTLLKITIGDDTGLADLLCFNQDYLSRILRPGTRILVTGRFRRSSVSGRMETSNFEYEPASRVKKENFEKIVPVYSLTKGLSQKKIRSLVEYALQNYLPSLEETLPEETVQRLNLLPKRKAIYLLHNPGEENIEELLQRRSRAHLTLIFEEFILFALSLKLRKSMLQKLRVAPCPSGSRLVKEFTAKLPFKLTGAQSRVFEEISRDLESGFIMNRLIQGDVGSGKTLVAILSALKVIDSGQQVALMVPTEILAEQHYHRYRDILEELGLKVALIKGGNSKQKAELLSQIAQGKINLIIGTHALLEEKVQFANLGLVIVDEQHRFGVMQRARLKEKAHVPHTLVMTATPIPRTLALTLYGDLDVSVVDEKPVGRKGVETLFFPIKERFKAYNRVRSRIEEGEQAYVVCPAIEESEEEISNVQEIAEMLREKWFKGLRIAIIHGRLPSKEKEEIMASFEKRAIDVLVSTSVIEVGIDVPNATCMVIENAERFGLAQLHQLRGRIGRGSVRGLCILLANPTTEEARQRMKIMTSTEDGFRIAEEDLRLRGPGEFYGVRQHGVPEFYLADPFEDWPLLEKAHQEAEAILTKDPELRNYQNLRREMERKFGKYLDLGEVS</sequence>
<feature type="domain" description="Helicase C-terminal" evidence="17">
    <location>
        <begin position="542"/>
        <end position="711"/>
    </location>
</feature>
<keyword evidence="10 15" id="KW-0234">DNA repair</keyword>
<dbReference type="Gene3D" id="2.40.50.140">
    <property type="entry name" value="Nucleic acid-binding proteins"/>
    <property type="match status" value="1"/>
</dbReference>
<dbReference type="InterPro" id="IPR004609">
    <property type="entry name" value="ATP-dep_DNA_helicase_RecG"/>
</dbReference>
<dbReference type="SUPFAM" id="SSF50249">
    <property type="entry name" value="Nucleic acid-binding proteins"/>
    <property type="match status" value="1"/>
</dbReference>
<dbReference type="PROSITE" id="PS51192">
    <property type="entry name" value="HELICASE_ATP_BIND_1"/>
    <property type="match status" value="1"/>
</dbReference>
<feature type="domain" description="Helicase ATP-binding" evidence="16">
    <location>
        <begin position="373"/>
        <end position="533"/>
    </location>
</feature>
<evidence type="ECO:0000256" key="7">
    <source>
        <dbReference type="ARBA" id="ARBA00022840"/>
    </source>
</evidence>
<evidence type="ECO:0000313" key="18">
    <source>
        <dbReference type="EMBL" id="WZL75195.1"/>
    </source>
</evidence>
<keyword evidence="9 15" id="KW-0233">DNA recombination</keyword>
<dbReference type="NCBIfam" id="NF008165">
    <property type="entry name" value="PRK10917.1-3"/>
    <property type="match status" value="1"/>
</dbReference>
<dbReference type="PANTHER" id="PTHR47964">
    <property type="entry name" value="ATP-DEPENDENT DNA HELICASE HOMOLOG RECG, CHLOROPLASTIC"/>
    <property type="match status" value="1"/>
</dbReference>
<dbReference type="InterPro" id="IPR047112">
    <property type="entry name" value="RecG/Mfd"/>
</dbReference>
<dbReference type="Pfam" id="PF00271">
    <property type="entry name" value="Helicase_C"/>
    <property type="match status" value="1"/>
</dbReference>
<evidence type="ECO:0000256" key="14">
    <source>
        <dbReference type="ARBA" id="ARBA00048988"/>
    </source>
</evidence>
<organism evidence="18 19">
    <name type="scientific">Thermatribacter velox</name>
    <dbReference type="NCBI Taxonomy" id="3039681"/>
    <lineage>
        <taxon>Bacteria</taxon>
        <taxon>Pseudomonadati</taxon>
        <taxon>Atribacterota</taxon>
        <taxon>Atribacteria</taxon>
        <taxon>Atribacterales</taxon>
        <taxon>Thermatribacteraceae</taxon>
        <taxon>Thermatribacter</taxon>
    </lineage>
</organism>
<dbReference type="InterPro" id="IPR001650">
    <property type="entry name" value="Helicase_C-like"/>
</dbReference>
<name>A0ABZ2Y848_9BACT</name>
<keyword evidence="6 15" id="KW-0347">Helicase</keyword>
<comment type="function">
    <text evidence="15">Plays a critical role in recombination and DNA repair. Helps process Holliday junction intermediates to mature products by catalyzing branch migration. Has replication fork regression activity, unwinds stalled or blocked replication forks to make a HJ that can be resolved. Has a DNA unwinding activity characteristic of a DNA helicase with 3'-5' polarity.</text>
</comment>
<comment type="similarity">
    <text evidence="1 15">Belongs to the helicase family. RecG subfamily.</text>
</comment>
<proteinExistence type="inferred from homology"/>
<dbReference type="EMBL" id="CP121689">
    <property type="protein sequence ID" value="WZL75195.1"/>
    <property type="molecule type" value="Genomic_DNA"/>
</dbReference>
<keyword evidence="8" id="KW-0238">DNA-binding</keyword>
<dbReference type="GO" id="GO:0016787">
    <property type="term" value="F:hydrolase activity"/>
    <property type="evidence" value="ECO:0007669"/>
    <property type="project" value="UniProtKB-KW"/>
</dbReference>
<accession>A0ABZ2Y848</accession>
<dbReference type="RefSeq" id="WP_369017341.1">
    <property type="nucleotide sequence ID" value="NZ_CP121689.1"/>
</dbReference>
<dbReference type="Pfam" id="PF19833">
    <property type="entry name" value="RecG_dom3_C"/>
    <property type="match status" value="1"/>
</dbReference>
<dbReference type="CDD" id="cd04488">
    <property type="entry name" value="RecG_wedge_OBF"/>
    <property type="match status" value="1"/>
</dbReference>
<dbReference type="NCBIfam" id="NF008168">
    <property type="entry name" value="PRK10917.2-2"/>
    <property type="match status" value="1"/>
</dbReference>
<evidence type="ECO:0000256" key="6">
    <source>
        <dbReference type="ARBA" id="ARBA00022806"/>
    </source>
</evidence>
<dbReference type="SMART" id="SM00490">
    <property type="entry name" value="HELICc"/>
    <property type="match status" value="1"/>
</dbReference>
<gene>
    <name evidence="18" type="primary">recG</name>
    <name evidence="18" type="ORF">QBE54_06210</name>
</gene>
<dbReference type="PANTHER" id="PTHR47964:SF1">
    <property type="entry name" value="ATP-DEPENDENT DNA HELICASE HOMOLOG RECG, CHLOROPLASTIC"/>
    <property type="match status" value="1"/>
</dbReference>
<dbReference type="SMART" id="SM00487">
    <property type="entry name" value="DEXDc"/>
    <property type="match status" value="1"/>
</dbReference>
<dbReference type="InterPro" id="IPR011545">
    <property type="entry name" value="DEAD/DEAH_box_helicase_dom"/>
</dbReference>
<dbReference type="Pfam" id="PF17191">
    <property type="entry name" value="RecG_wedge"/>
    <property type="match status" value="1"/>
</dbReference>
<evidence type="ECO:0000256" key="4">
    <source>
        <dbReference type="ARBA" id="ARBA00022763"/>
    </source>
</evidence>
<evidence type="ECO:0000256" key="9">
    <source>
        <dbReference type="ARBA" id="ARBA00023172"/>
    </source>
</evidence>
<keyword evidence="19" id="KW-1185">Reference proteome</keyword>
<keyword evidence="5 15" id="KW-0378">Hydrolase</keyword>
<evidence type="ECO:0000256" key="12">
    <source>
        <dbReference type="ARBA" id="ARBA00034617"/>
    </source>
</evidence>
<comment type="catalytic activity">
    <reaction evidence="14 15">
        <text>ATP + H2O = ADP + phosphate + H(+)</text>
        <dbReference type="Rhea" id="RHEA:13065"/>
        <dbReference type="ChEBI" id="CHEBI:15377"/>
        <dbReference type="ChEBI" id="CHEBI:15378"/>
        <dbReference type="ChEBI" id="CHEBI:30616"/>
        <dbReference type="ChEBI" id="CHEBI:43474"/>
        <dbReference type="ChEBI" id="CHEBI:456216"/>
        <dbReference type="EC" id="5.6.2.4"/>
    </reaction>
</comment>
<dbReference type="InterPro" id="IPR033454">
    <property type="entry name" value="RecG_wedge"/>
</dbReference>
<keyword evidence="3 15" id="KW-0547">Nucleotide-binding</keyword>
<dbReference type="CDD" id="cd17992">
    <property type="entry name" value="DEXHc_RecG"/>
    <property type="match status" value="1"/>
</dbReference>
<evidence type="ECO:0000259" key="16">
    <source>
        <dbReference type="PROSITE" id="PS51192"/>
    </source>
</evidence>
<keyword evidence="11" id="KW-0413">Isomerase</keyword>
<dbReference type="Gene3D" id="3.40.50.300">
    <property type="entry name" value="P-loop containing nucleotide triphosphate hydrolases"/>
    <property type="match status" value="2"/>
</dbReference>
<evidence type="ECO:0000256" key="10">
    <source>
        <dbReference type="ARBA" id="ARBA00023204"/>
    </source>
</evidence>
<evidence type="ECO:0000256" key="5">
    <source>
        <dbReference type="ARBA" id="ARBA00022801"/>
    </source>
</evidence>
<evidence type="ECO:0000256" key="15">
    <source>
        <dbReference type="RuleBase" id="RU363016"/>
    </source>
</evidence>
<evidence type="ECO:0000256" key="8">
    <source>
        <dbReference type="ARBA" id="ARBA00023125"/>
    </source>
</evidence>
<dbReference type="InterPro" id="IPR012340">
    <property type="entry name" value="NA-bd_OB-fold"/>
</dbReference>
<evidence type="ECO:0000259" key="17">
    <source>
        <dbReference type="PROSITE" id="PS51194"/>
    </source>
</evidence>
<comment type="catalytic activity">
    <reaction evidence="12 15">
        <text>Couples ATP hydrolysis with the unwinding of duplex DNA by translocating in the 3'-5' direction.</text>
        <dbReference type="EC" id="5.6.2.4"/>
    </reaction>
</comment>
<evidence type="ECO:0000256" key="3">
    <source>
        <dbReference type="ARBA" id="ARBA00022741"/>
    </source>
</evidence>
<dbReference type="Pfam" id="PF00270">
    <property type="entry name" value="DEAD"/>
    <property type="match status" value="1"/>
</dbReference>
<keyword evidence="4 15" id="KW-0227">DNA damage</keyword>
<dbReference type="InterPro" id="IPR014001">
    <property type="entry name" value="Helicase_ATP-bd"/>
</dbReference>
<evidence type="ECO:0000256" key="2">
    <source>
        <dbReference type="ARBA" id="ARBA00017846"/>
    </source>
</evidence>
<keyword evidence="7 15" id="KW-0067">ATP-binding</keyword>
<dbReference type="NCBIfam" id="TIGR00643">
    <property type="entry name" value="recG"/>
    <property type="match status" value="1"/>
</dbReference>
<evidence type="ECO:0000256" key="1">
    <source>
        <dbReference type="ARBA" id="ARBA00007504"/>
    </source>
</evidence>
<protein>
    <recommendedName>
        <fullName evidence="2 15">ATP-dependent DNA helicase RecG</fullName>
        <ecNumber evidence="13 15">5.6.2.4</ecNumber>
    </recommendedName>
</protein>
<dbReference type="Proteomes" id="UP001461341">
    <property type="component" value="Chromosome"/>
</dbReference>
<dbReference type="SUPFAM" id="SSF52540">
    <property type="entry name" value="P-loop containing nucleoside triphosphate hydrolases"/>
    <property type="match status" value="2"/>
</dbReference>
<dbReference type="GO" id="GO:0003678">
    <property type="term" value="F:DNA helicase activity"/>
    <property type="evidence" value="ECO:0007669"/>
    <property type="project" value="UniProtKB-EC"/>
</dbReference>
<reference evidence="18 19" key="1">
    <citation type="submission" date="2023-03" db="EMBL/GenBank/DDBJ databases">
        <title>Novel Species.</title>
        <authorList>
            <person name="Ma S."/>
        </authorList>
    </citation>
    <scope>NUCLEOTIDE SEQUENCE [LARGE SCALE GENOMIC DNA]</scope>
    <source>
        <strain evidence="18 19">B11</strain>
    </source>
</reference>
<dbReference type="EC" id="5.6.2.4" evidence="13 15"/>
<evidence type="ECO:0000256" key="13">
    <source>
        <dbReference type="ARBA" id="ARBA00034808"/>
    </source>
</evidence>
<evidence type="ECO:0000256" key="11">
    <source>
        <dbReference type="ARBA" id="ARBA00023235"/>
    </source>
</evidence>